<protein>
    <submittedName>
        <fullName evidence="1">Uncharacterized protein</fullName>
    </submittedName>
</protein>
<reference evidence="1" key="1">
    <citation type="submission" date="2020-08" db="EMBL/GenBank/DDBJ databases">
        <title>Multicomponent nature underlies the extraordinary mechanical properties of spider dragline silk.</title>
        <authorList>
            <person name="Kono N."/>
            <person name="Nakamura H."/>
            <person name="Mori M."/>
            <person name="Yoshida Y."/>
            <person name="Ohtoshi R."/>
            <person name="Malay A.D."/>
            <person name="Moran D.A.P."/>
            <person name="Tomita M."/>
            <person name="Numata K."/>
            <person name="Arakawa K."/>
        </authorList>
    </citation>
    <scope>NUCLEOTIDE SEQUENCE</scope>
</reference>
<dbReference type="AlphaFoldDB" id="A0A8X6Y1Z5"/>
<dbReference type="Proteomes" id="UP000886998">
    <property type="component" value="Unassembled WGS sequence"/>
</dbReference>
<keyword evidence="2" id="KW-1185">Reference proteome</keyword>
<dbReference type="EMBL" id="BMAV01014796">
    <property type="protein sequence ID" value="GFY63474.1"/>
    <property type="molecule type" value="Genomic_DNA"/>
</dbReference>
<gene>
    <name evidence="1" type="primary">AVEN_187674_1</name>
    <name evidence="1" type="ORF">TNIN_336011</name>
</gene>
<evidence type="ECO:0000313" key="1">
    <source>
        <dbReference type="EMBL" id="GFY63474.1"/>
    </source>
</evidence>
<dbReference type="PANTHER" id="PTHR31909">
    <property type="entry name" value="CHROMOSOME 20 ORF85 FAMILY MEMBER"/>
    <property type="match status" value="1"/>
</dbReference>
<dbReference type="InterPro" id="IPR020339">
    <property type="entry name" value="C20orf85-like"/>
</dbReference>
<evidence type="ECO:0000313" key="2">
    <source>
        <dbReference type="Proteomes" id="UP000886998"/>
    </source>
</evidence>
<comment type="caution">
    <text evidence="1">The sequence shown here is derived from an EMBL/GenBank/DDBJ whole genome shotgun (WGS) entry which is preliminary data.</text>
</comment>
<dbReference type="Pfam" id="PF14945">
    <property type="entry name" value="LLC1"/>
    <property type="match status" value="1"/>
</dbReference>
<dbReference type="PANTHER" id="PTHR31909:SF3">
    <property type="entry name" value="SIMILAR TO PROTEIN C20ORF85 HOMOLOG"/>
    <property type="match status" value="1"/>
</dbReference>
<organism evidence="1 2">
    <name type="scientific">Trichonephila inaurata madagascariensis</name>
    <dbReference type="NCBI Taxonomy" id="2747483"/>
    <lineage>
        <taxon>Eukaryota</taxon>
        <taxon>Metazoa</taxon>
        <taxon>Ecdysozoa</taxon>
        <taxon>Arthropoda</taxon>
        <taxon>Chelicerata</taxon>
        <taxon>Arachnida</taxon>
        <taxon>Araneae</taxon>
        <taxon>Araneomorphae</taxon>
        <taxon>Entelegynae</taxon>
        <taxon>Araneoidea</taxon>
        <taxon>Nephilidae</taxon>
        <taxon>Trichonephila</taxon>
        <taxon>Trichonephila inaurata</taxon>
    </lineage>
</organism>
<accession>A0A8X6Y1Z5</accession>
<sequence length="119" mass="14029">MTDEEKSKIRHQVQREAVVREAVINEIKIVEQWEHEWSFLAEKYKHLAEEIAKANVFIKCKKKEEDRDPVTFPKYPVTSAKEIGWLVNDSRFRLEKFGQYARPISSLHKGFGWPIEGCP</sequence>
<dbReference type="OrthoDB" id="6413684at2759"/>
<name>A0A8X6Y1Z5_9ARAC</name>
<proteinExistence type="predicted"/>